<dbReference type="Gene3D" id="2.30.42.10">
    <property type="match status" value="1"/>
</dbReference>
<keyword evidence="6" id="KW-0472">Membrane</keyword>
<evidence type="ECO:0000313" key="8">
    <source>
        <dbReference type="EMBL" id="ASS94194.1"/>
    </source>
</evidence>
<feature type="domain" description="PDZ" evidence="7">
    <location>
        <begin position="304"/>
        <end position="399"/>
    </location>
</feature>
<proteinExistence type="inferred from homology"/>
<organism evidence="8 9">
    <name type="scientific">Peribacillus simplex NBRC 15720 = DSM 1321</name>
    <dbReference type="NCBI Taxonomy" id="1349754"/>
    <lineage>
        <taxon>Bacteria</taxon>
        <taxon>Bacillati</taxon>
        <taxon>Bacillota</taxon>
        <taxon>Bacilli</taxon>
        <taxon>Bacillales</taxon>
        <taxon>Bacillaceae</taxon>
        <taxon>Peribacillus</taxon>
    </lineage>
</organism>
<accession>A0A223EG03</accession>
<comment type="similarity">
    <text evidence="1">Belongs to the peptidase S1C family.</text>
</comment>
<keyword evidence="4" id="KW-0720">Serine protease</keyword>
<sequence length="411" mass="43465">MENYNGEEQVRVKAERKKGKSLWITSLVSGTVASMVTSSVFLFGGDFIDQGKSSVNESTKTAGVQQTESVEKNKSVTAEKLSTSTDSNDRAQMVESASKSIVGVVNLQEMQTQNPYQRQSTESETVESGTGSGVIYKKADGKAYIITNNHVIEGAKEVEISLYDGQKATAAVVGADALTDLAVLTIDASKAPEGIKFGNSDSMRPGEEVLAIGNPLGLDFSRSVTQGIVSATGRSISVDTSDGEWELDVLQTDAAINPGNSGGALINTAGEVIGINSLKISENGVEGLGFAIPSNDVIPIVTELIENGKITRPYLGVSLASIEELPQYYIQNVPEAAKAGVMVTSIEAGSAAANGGLKQQDIIVEIDGTKINTAAALRKYLYTDKKIGDKVKVKVYRGTEEKTITLTLQKP</sequence>
<dbReference type="PANTHER" id="PTHR43343:SF3">
    <property type="entry name" value="PROTEASE DO-LIKE 8, CHLOROPLASTIC"/>
    <property type="match status" value="1"/>
</dbReference>
<keyword evidence="6" id="KW-1133">Transmembrane helix</keyword>
<feature type="region of interest" description="Disordered" evidence="5">
    <location>
        <begin position="58"/>
        <end position="90"/>
    </location>
</feature>
<keyword evidence="3" id="KW-0378">Hydrolase</keyword>
<dbReference type="InterPro" id="IPR051201">
    <property type="entry name" value="Chloro_Bact_Ser_Proteases"/>
</dbReference>
<dbReference type="OrthoDB" id="9758917at2"/>
<dbReference type="InterPro" id="IPR001940">
    <property type="entry name" value="Peptidase_S1C"/>
</dbReference>
<evidence type="ECO:0000256" key="6">
    <source>
        <dbReference type="SAM" id="Phobius"/>
    </source>
</evidence>
<dbReference type="RefSeq" id="WP_063235311.1">
    <property type="nucleotide sequence ID" value="NZ_BCVO01000024.1"/>
</dbReference>
<evidence type="ECO:0000313" key="9">
    <source>
        <dbReference type="Proteomes" id="UP000214618"/>
    </source>
</evidence>
<evidence type="ECO:0000256" key="5">
    <source>
        <dbReference type="SAM" id="MobiDB-lite"/>
    </source>
</evidence>
<dbReference type="AlphaFoldDB" id="A0A223EG03"/>
<dbReference type="EMBL" id="CP017704">
    <property type="protein sequence ID" value="ASS94194.1"/>
    <property type="molecule type" value="Genomic_DNA"/>
</dbReference>
<name>A0A223EG03_9BACI</name>
<dbReference type="GeneID" id="56472994"/>
<dbReference type="PANTHER" id="PTHR43343">
    <property type="entry name" value="PEPTIDASE S12"/>
    <property type="match status" value="1"/>
</dbReference>
<evidence type="ECO:0000259" key="7">
    <source>
        <dbReference type="PROSITE" id="PS50106"/>
    </source>
</evidence>
<keyword evidence="2" id="KW-0645">Protease</keyword>
<dbReference type="SUPFAM" id="SSF50156">
    <property type="entry name" value="PDZ domain-like"/>
    <property type="match status" value="1"/>
</dbReference>
<feature type="transmembrane region" description="Helical" evidence="6">
    <location>
        <begin position="21"/>
        <end position="44"/>
    </location>
</feature>
<dbReference type="Proteomes" id="UP000214618">
    <property type="component" value="Chromosome"/>
</dbReference>
<protein>
    <submittedName>
        <fullName evidence="8">Peptidase S1</fullName>
    </submittedName>
</protein>
<dbReference type="InterPro" id="IPR043504">
    <property type="entry name" value="Peptidase_S1_PA_chymotrypsin"/>
</dbReference>
<dbReference type="Gene3D" id="2.40.10.10">
    <property type="entry name" value="Trypsin-like serine proteases"/>
    <property type="match status" value="2"/>
</dbReference>
<dbReference type="GO" id="GO:0004252">
    <property type="term" value="F:serine-type endopeptidase activity"/>
    <property type="evidence" value="ECO:0007669"/>
    <property type="project" value="InterPro"/>
</dbReference>
<evidence type="ECO:0000256" key="4">
    <source>
        <dbReference type="ARBA" id="ARBA00022825"/>
    </source>
</evidence>
<dbReference type="Pfam" id="PF13365">
    <property type="entry name" value="Trypsin_2"/>
    <property type="match status" value="1"/>
</dbReference>
<dbReference type="FunFam" id="2.40.10.10:FF:000001">
    <property type="entry name" value="Periplasmic serine protease DegS"/>
    <property type="match status" value="1"/>
</dbReference>
<evidence type="ECO:0000256" key="1">
    <source>
        <dbReference type="ARBA" id="ARBA00010541"/>
    </source>
</evidence>
<keyword evidence="6" id="KW-0812">Transmembrane</keyword>
<reference evidence="8 9" key="1">
    <citation type="submission" date="2016-10" db="EMBL/GenBank/DDBJ databases">
        <title>The whole genome sequencing and assembly of Bacillus simplex DSM 1321 strain.</title>
        <authorList>
            <person name="Park M.-K."/>
            <person name="Lee Y.-J."/>
            <person name="Yi H."/>
            <person name="Bahn Y.-S."/>
            <person name="Kim J.F."/>
            <person name="Lee D.-W."/>
        </authorList>
    </citation>
    <scope>NUCLEOTIDE SEQUENCE [LARGE SCALE GENOMIC DNA]</scope>
    <source>
        <strain evidence="8 9">DSM 1321</strain>
    </source>
</reference>
<dbReference type="GO" id="GO:0006508">
    <property type="term" value="P:proteolysis"/>
    <property type="evidence" value="ECO:0007669"/>
    <property type="project" value="UniProtKB-KW"/>
</dbReference>
<evidence type="ECO:0000256" key="2">
    <source>
        <dbReference type="ARBA" id="ARBA00022670"/>
    </source>
</evidence>
<dbReference type="InterPro" id="IPR001478">
    <property type="entry name" value="PDZ"/>
</dbReference>
<dbReference type="PROSITE" id="PS50106">
    <property type="entry name" value="PDZ"/>
    <property type="match status" value="1"/>
</dbReference>
<dbReference type="InterPro" id="IPR009003">
    <property type="entry name" value="Peptidase_S1_PA"/>
</dbReference>
<dbReference type="Pfam" id="PF13180">
    <property type="entry name" value="PDZ_2"/>
    <property type="match status" value="1"/>
</dbReference>
<evidence type="ECO:0000256" key="3">
    <source>
        <dbReference type="ARBA" id="ARBA00022801"/>
    </source>
</evidence>
<dbReference type="PRINTS" id="PR00834">
    <property type="entry name" value="PROTEASES2C"/>
</dbReference>
<dbReference type="SUPFAM" id="SSF50494">
    <property type="entry name" value="Trypsin-like serine proteases"/>
    <property type="match status" value="1"/>
</dbReference>
<dbReference type="SMART" id="SM00228">
    <property type="entry name" value="PDZ"/>
    <property type="match status" value="1"/>
</dbReference>
<feature type="compositionally biased region" description="Polar residues" evidence="5">
    <location>
        <begin position="58"/>
        <end position="68"/>
    </location>
</feature>
<gene>
    <name evidence="8" type="ORF">BS1321_09630</name>
</gene>
<dbReference type="InterPro" id="IPR036034">
    <property type="entry name" value="PDZ_sf"/>
</dbReference>